<feature type="region of interest" description="Disordered" evidence="1">
    <location>
        <begin position="7"/>
        <end position="96"/>
    </location>
</feature>
<evidence type="ECO:0000256" key="1">
    <source>
        <dbReference type="SAM" id="MobiDB-lite"/>
    </source>
</evidence>
<name>A0A699IY14_TANCI</name>
<gene>
    <name evidence="2" type="ORF">Tci_567027</name>
</gene>
<dbReference type="AlphaFoldDB" id="A0A699IY14"/>
<evidence type="ECO:0008006" key="3">
    <source>
        <dbReference type="Google" id="ProtNLM"/>
    </source>
</evidence>
<protein>
    <recommendedName>
        <fullName evidence="3">Reverse transcriptase domain-containing protein</fullName>
    </recommendedName>
</protein>
<feature type="non-terminal residue" evidence="2">
    <location>
        <position position="1"/>
    </location>
</feature>
<sequence length="519" mass="59516">IIMVNVIPPDHVDEVPVVEPNQHDDVPVVPEPVLVDEDEDPKEDEFKKEEDPQEEDDDMKIDIEEDENEPKFTYPYEEVDPLNPSPPASESEPDVEIEAENPIEHEDETVPASAHEVGKLSSAFFLREDSDSLLPGLVRRDINSLFGWMASISRQLCGCETAHALVEKNGKAKDKFYGKLILELGNEVCSSMEQGTTTMEKLVEKLGNTEDKVECKKLKKELEEARFSNTFLRMQNERVERDLYWTRVRAHKFYQEMIRRGFVFKESPNEAINVPIEDEKSHVSELRESPRDPYVDAAIATEQERKANVRNDASRSRLARSHDAAPVVHECTFTGFIKCNPAVFRGVEGAIELRIWFEKTKSVFKINECAEGKKVKFAAATLERPALTWWKIKVKEYNVLAYTQRFNELALMYPRMVEPERVKVDAYIRGLMDNIKGKVTSSKPVDLNEAVRMAHKLMEQKSQTRDARILEGKIRKNRCPKKVKQEEVGEARGRDYAIKDAEPQGPNVVTGTFLFNNRY</sequence>
<comment type="caution">
    <text evidence="2">The sequence shown here is derived from an EMBL/GenBank/DDBJ whole genome shotgun (WGS) entry which is preliminary data.</text>
</comment>
<feature type="compositionally biased region" description="Acidic residues" evidence="1">
    <location>
        <begin position="51"/>
        <end position="68"/>
    </location>
</feature>
<reference evidence="2" key="1">
    <citation type="journal article" date="2019" name="Sci. Rep.">
        <title>Draft genome of Tanacetum cinerariifolium, the natural source of mosquito coil.</title>
        <authorList>
            <person name="Yamashiro T."/>
            <person name="Shiraishi A."/>
            <person name="Satake H."/>
            <person name="Nakayama K."/>
        </authorList>
    </citation>
    <scope>NUCLEOTIDE SEQUENCE</scope>
</reference>
<feature type="compositionally biased region" description="Acidic residues" evidence="1">
    <location>
        <begin position="34"/>
        <end position="43"/>
    </location>
</feature>
<organism evidence="2">
    <name type="scientific">Tanacetum cinerariifolium</name>
    <name type="common">Dalmatian daisy</name>
    <name type="synonym">Chrysanthemum cinerariifolium</name>
    <dbReference type="NCBI Taxonomy" id="118510"/>
    <lineage>
        <taxon>Eukaryota</taxon>
        <taxon>Viridiplantae</taxon>
        <taxon>Streptophyta</taxon>
        <taxon>Embryophyta</taxon>
        <taxon>Tracheophyta</taxon>
        <taxon>Spermatophyta</taxon>
        <taxon>Magnoliopsida</taxon>
        <taxon>eudicotyledons</taxon>
        <taxon>Gunneridae</taxon>
        <taxon>Pentapetalae</taxon>
        <taxon>asterids</taxon>
        <taxon>campanulids</taxon>
        <taxon>Asterales</taxon>
        <taxon>Asteraceae</taxon>
        <taxon>Asteroideae</taxon>
        <taxon>Anthemideae</taxon>
        <taxon>Anthemidinae</taxon>
        <taxon>Tanacetum</taxon>
    </lineage>
</organism>
<proteinExistence type="predicted"/>
<evidence type="ECO:0000313" key="2">
    <source>
        <dbReference type="EMBL" id="GEZ95054.1"/>
    </source>
</evidence>
<accession>A0A699IY14</accession>
<dbReference type="EMBL" id="BKCJ010346565">
    <property type="protein sequence ID" value="GEZ95054.1"/>
    <property type="molecule type" value="Genomic_DNA"/>
</dbReference>